<organism evidence="2 3">
    <name type="scientific">Exidia glandulosa HHB12029</name>
    <dbReference type="NCBI Taxonomy" id="1314781"/>
    <lineage>
        <taxon>Eukaryota</taxon>
        <taxon>Fungi</taxon>
        <taxon>Dikarya</taxon>
        <taxon>Basidiomycota</taxon>
        <taxon>Agaricomycotina</taxon>
        <taxon>Agaricomycetes</taxon>
        <taxon>Auriculariales</taxon>
        <taxon>Exidiaceae</taxon>
        <taxon>Exidia</taxon>
    </lineage>
</organism>
<keyword evidence="3" id="KW-1185">Reference proteome</keyword>
<dbReference type="InParanoid" id="A0A166NB20"/>
<feature type="compositionally biased region" description="Gly residues" evidence="1">
    <location>
        <begin position="39"/>
        <end position="60"/>
    </location>
</feature>
<sequence>MRSKPPANASAGTKTSTARNASTARGTDNGRGTSNAAGTSGGGGGSTKMGSGGASNGGASGSVLRVSARRTPPAAAVVAQIGTSPLLLYGPAPMQAVAPSHRGDVVMDATVDADDSVALATSTNVTATPILSVPGPLPADATSASGRQSRSASPSPVSHHLVPIVHAPQPTLPAPQPAPDPKPTSTPVTSSSRAPKAKKKASSGVQKSGRPSPASLRPAKMPVSLRVSNIATEPSKVALYSVMKTWAAAHGRSDPASFYDFLETKDGDQQYCTAYAEAERTLALPDGASTSAPRSESQMDTRE</sequence>
<feature type="region of interest" description="Disordered" evidence="1">
    <location>
        <begin position="128"/>
        <end position="220"/>
    </location>
</feature>
<gene>
    <name evidence="2" type="ORF">EXIGLDRAFT_493404</name>
</gene>
<feature type="compositionally biased region" description="Low complexity" evidence="1">
    <location>
        <begin position="185"/>
        <end position="194"/>
    </location>
</feature>
<feature type="compositionally biased region" description="Polar residues" evidence="1">
    <location>
        <begin position="10"/>
        <end position="26"/>
    </location>
</feature>
<protein>
    <submittedName>
        <fullName evidence="2">Uncharacterized protein</fullName>
    </submittedName>
</protein>
<accession>A0A166NB20</accession>
<dbReference type="AlphaFoldDB" id="A0A166NB20"/>
<feature type="region of interest" description="Disordered" evidence="1">
    <location>
        <begin position="283"/>
        <end position="303"/>
    </location>
</feature>
<evidence type="ECO:0000256" key="1">
    <source>
        <dbReference type="SAM" id="MobiDB-lite"/>
    </source>
</evidence>
<dbReference type="EMBL" id="KV426714">
    <property type="protein sequence ID" value="KZV78957.1"/>
    <property type="molecule type" value="Genomic_DNA"/>
</dbReference>
<dbReference type="STRING" id="1314781.A0A166NB20"/>
<feature type="region of interest" description="Disordered" evidence="1">
    <location>
        <begin position="1"/>
        <end position="66"/>
    </location>
</feature>
<proteinExistence type="predicted"/>
<feature type="compositionally biased region" description="Pro residues" evidence="1">
    <location>
        <begin position="170"/>
        <end position="184"/>
    </location>
</feature>
<feature type="compositionally biased region" description="Polar residues" evidence="1">
    <location>
        <begin position="142"/>
        <end position="156"/>
    </location>
</feature>
<reference evidence="2 3" key="1">
    <citation type="journal article" date="2016" name="Mol. Biol. Evol.">
        <title>Comparative Genomics of Early-Diverging Mushroom-Forming Fungi Provides Insights into the Origins of Lignocellulose Decay Capabilities.</title>
        <authorList>
            <person name="Nagy L.G."/>
            <person name="Riley R."/>
            <person name="Tritt A."/>
            <person name="Adam C."/>
            <person name="Daum C."/>
            <person name="Floudas D."/>
            <person name="Sun H."/>
            <person name="Yadav J.S."/>
            <person name="Pangilinan J."/>
            <person name="Larsson K.H."/>
            <person name="Matsuura K."/>
            <person name="Barry K."/>
            <person name="Labutti K."/>
            <person name="Kuo R."/>
            <person name="Ohm R.A."/>
            <person name="Bhattacharya S.S."/>
            <person name="Shirouzu T."/>
            <person name="Yoshinaga Y."/>
            <person name="Martin F.M."/>
            <person name="Grigoriev I.V."/>
            <person name="Hibbett D.S."/>
        </authorList>
    </citation>
    <scope>NUCLEOTIDE SEQUENCE [LARGE SCALE GENOMIC DNA]</scope>
    <source>
        <strain evidence="2 3">HHB12029</strain>
    </source>
</reference>
<name>A0A166NB20_EXIGL</name>
<dbReference type="Proteomes" id="UP000077266">
    <property type="component" value="Unassembled WGS sequence"/>
</dbReference>
<evidence type="ECO:0000313" key="3">
    <source>
        <dbReference type="Proteomes" id="UP000077266"/>
    </source>
</evidence>
<evidence type="ECO:0000313" key="2">
    <source>
        <dbReference type="EMBL" id="KZV78957.1"/>
    </source>
</evidence>